<gene>
    <name evidence="2" type="ORF">SAMN05444279_12841</name>
</gene>
<evidence type="ECO:0000313" key="3">
    <source>
        <dbReference type="Proteomes" id="UP000325134"/>
    </source>
</evidence>
<dbReference type="EMBL" id="FQVK01000028">
    <property type="protein sequence ID" value="SHF33780.1"/>
    <property type="molecule type" value="Genomic_DNA"/>
</dbReference>
<keyword evidence="3" id="KW-1185">Reference proteome</keyword>
<evidence type="ECO:0000313" key="2">
    <source>
        <dbReference type="EMBL" id="SHF33780.1"/>
    </source>
</evidence>
<proteinExistence type="predicted"/>
<organism evidence="2 3">
    <name type="scientific">Ruegeria intermedia</name>
    <dbReference type="NCBI Taxonomy" id="996115"/>
    <lineage>
        <taxon>Bacteria</taxon>
        <taxon>Pseudomonadati</taxon>
        <taxon>Pseudomonadota</taxon>
        <taxon>Alphaproteobacteria</taxon>
        <taxon>Rhodobacterales</taxon>
        <taxon>Roseobacteraceae</taxon>
        <taxon>Ruegeria</taxon>
    </lineage>
</organism>
<dbReference type="AlphaFoldDB" id="A0A1M5AU81"/>
<evidence type="ECO:0000256" key="1">
    <source>
        <dbReference type="SAM" id="SignalP"/>
    </source>
</evidence>
<dbReference type="Proteomes" id="UP000325134">
    <property type="component" value="Unassembled WGS sequence"/>
</dbReference>
<dbReference type="OrthoDB" id="7857490at2"/>
<feature type="signal peptide" evidence="1">
    <location>
        <begin position="1"/>
        <end position="20"/>
    </location>
</feature>
<keyword evidence="1" id="KW-0732">Signal</keyword>
<sequence length="221" mass="24819">MTRLIALLLSCLLAPGPVLAGAWLREQNKAFTALSVTGFREEDGAIAYKTSLYAEWGMRPNLTLGLDAEEHRDLYGHALIFARVPVADLEDAGRFAAEFGIGAHHRQRQAWAMYKATLSWGKGFQTRSGGGWMAVDASLEYRTHEAVIRKLDFTAGLSSPRRIDPLLQIETSYVPGRPFYWSARPSIMYRPKDGPNTWLVGLEKNSFKESVGLRLSLWRDF</sequence>
<reference evidence="2 3" key="1">
    <citation type="submission" date="2016-11" db="EMBL/GenBank/DDBJ databases">
        <authorList>
            <person name="Varghese N."/>
            <person name="Submissions S."/>
        </authorList>
    </citation>
    <scope>NUCLEOTIDE SEQUENCE [LARGE SCALE GENOMIC DNA]</scope>
    <source>
        <strain evidence="2 3">DSM 29341</strain>
    </source>
</reference>
<accession>A0A1M5AU81</accession>
<feature type="chain" id="PRO_5012296343" evidence="1">
    <location>
        <begin position="21"/>
        <end position="221"/>
    </location>
</feature>
<dbReference type="RefSeq" id="WP_149777132.1">
    <property type="nucleotide sequence ID" value="NZ_FQVK01000028.1"/>
</dbReference>
<name>A0A1M5AU81_9RHOB</name>
<protein>
    <submittedName>
        <fullName evidence="2">Uncharacterized protein</fullName>
    </submittedName>
</protein>